<evidence type="ECO:0000313" key="3">
    <source>
        <dbReference type="Proteomes" id="UP000324585"/>
    </source>
</evidence>
<organism evidence="2 3">
    <name type="scientific">Porphyridium purpureum</name>
    <name type="common">Red alga</name>
    <name type="synonym">Porphyridium cruentum</name>
    <dbReference type="NCBI Taxonomy" id="35688"/>
    <lineage>
        <taxon>Eukaryota</taxon>
        <taxon>Rhodophyta</taxon>
        <taxon>Bangiophyceae</taxon>
        <taxon>Porphyridiales</taxon>
        <taxon>Porphyridiaceae</taxon>
        <taxon>Porphyridium</taxon>
    </lineage>
</organism>
<dbReference type="Proteomes" id="UP000324585">
    <property type="component" value="Unassembled WGS sequence"/>
</dbReference>
<sequence>MARTLYAWSCAPWTARVGATLAGAREATHAAACFARPRDARRTLRSTMCMNVPDSFSEKPLTAKDDIERQEAEQRLDDLVDWPCMYTFKVIGLRQGDFIGDISDSIAQVLEVDASVLKVSHRDKGRYRSLTVNAPCNSAEQVYSIYAAIDRDPRRVSSGTESMFATLSSPRLSPPLSSRAPAVRFSRELEEVNTIKSPKTRANPETRSPRSRGQPTDFSKTEKGNIMRIKSDRAVETRKQVEDANVAWLKSVIDLDAEHVQVLRK</sequence>
<dbReference type="InterPro" id="IPR007454">
    <property type="entry name" value="UPF0250_YbeD-like"/>
</dbReference>
<comment type="caution">
    <text evidence="2">The sequence shown here is derived from an EMBL/GenBank/DDBJ whole genome shotgun (WGS) entry which is preliminary data.</text>
</comment>
<dbReference type="AlphaFoldDB" id="A0A5J4YP83"/>
<feature type="compositionally biased region" description="Polar residues" evidence="1">
    <location>
        <begin position="209"/>
        <end position="218"/>
    </location>
</feature>
<evidence type="ECO:0000256" key="1">
    <source>
        <dbReference type="SAM" id="MobiDB-lite"/>
    </source>
</evidence>
<dbReference type="SUPFAM" id="SSF117991">
    <property type="entry name" value="YbeD/HP0495-like"/>
    <property type="match status" value="1"/>
</dbReference>
<keyword evidence="3" id="KW-1185">Reference proteome</keyword>
<reference evidence="3" key="1">
    <citation type="journal article" date="2019" name="Nat. Commun.">
        <title>Expansion of phycobilisome linker gene families in mesophilic red algae.</title>
        <authorList>
            <person name="Lee J."/>
            <person name="Kim D."/>
            <person name="Bhattacharya D."/>
            <person name="Yoon H.S."/>
        </authorList>
    </citation>
    <scope>NUCLEOTIDE SEQUENCE [LARGE SCALE GENOMIC DNA]</scope>
    <source>
        <strain evidence="3">CCMP 1328</strain>
    </source>
</reference>
<dbReference type="InterPro" id="IPR027471">
    <property type="entry name" value="YbeD-like_sf"/>
</dbReference>
<dbReference type="EMBL" id="VRMN01000009">
    <property type="protein sequence ID" value="KAA8492494.1"/>
    <property type="molecule type" value="Genomic_DNA"/>
</dbReference>
<proteinExistence type="predicted"/>
<accession>A0A5J4YP83</accession>
<protein>
    <submittedName>
        <fullName evidence="2">UPF0250 protein</fullName>
    </submittedName>
</protein>
<dbReference type="OrthoDB" id="2533at2759"/>
<name>A0A5J4YP83_PORPP</name>
<dbReference type="Gene3D" id="3.30.70.260">
    <property type="match status" value="1"/>
</dbReference>
<dbReference type="Pfam" id="PF04359">
    <property type="entry name" value="DUF493"/>
    <property type="match status" value="1"/>
</dbReference>
<gene>
    <name evidence="2" type="ORF">FVE85_8001</name>
</gene>
<feature type="region of interest" description="Disordered" evidence="1">
    <location>
        <begin position="189"/>
        <end position="223"/>
    </location>
</feature>
<evidence type="ECO:0000313" key="2">
    <source>
        <dbReference type="EMBL" id="KAA8492494.1"/>
    </source>
</evidence>